<evidence type="ECO:0000313" key="1">
    <source>
        <dbReference type="EMBL" id="KAJ8977070.1"/>
    </source>
</evidence>
<organism evidence="1 2">
    <name type="scientific">Molorchus minor</name>
    <dbReference type="NCBI Taxonomy" id="1323400"/>
    <lineage>
        <taxon>Eukaryota</taxon>
        <taxon>Metazoa</taxon>
        <taxon>Ecdysozoa</taxon>
        <taxon>Arthropoda</taxon>
        <taxon>Hexapoda</taxon>
        <taxon>Insecta</taxon>
        <taxon>Pterygota</taxon>
        <taxon>Neoptera</taxon>
        <taxon>Endopterygota</taxon>
        <taxon>Coleoptera</taxon>
        <taxon>Polyphaga</taxon>
        <taxon>Cucujiformia</taxon>
        <taxon>Chrysomeloidea</taxon>
        <taxon>Cerambycidae</taxon>
        <taxon>Lamiinae</taxon>
        <taxon>Monochamini</taxon>
        <taxon>Molorchus</taxon>
    </lineage>
</organism>
<gene>
    <name evidence="1" type="ORF">NQ317_017232</name>
</gene>
<keyword evidence="2" id="KW-1185">Reference proteome</keyword>
<name>A0ABQ9JGB9_9CUCU</name>
<dbReference type="Proteomes" id="UP001162164">
    <property type="component" value="Unassembled WGS sequence"/>
</dbReference>
<evidence type="ECO:0000313" key="2">
    <source>
        <dbReference type="Proteomes" id="UP001162164"/>
    </source>
</evidence>
<sequence>MEMLTLRDNKDLLIKIVFLQHKNLVQKVLPVAKKKKSASKNIYNPLGTFDSYCSDTTDVILGTWRSEYCNQPVLANLPRIPRKIALHAQHVRNVLKGYFMTPEGKSVRRNYEPIAAVNKTHLWKSKHETSISSISSASFRHRYNQSRIEKRSLYRECISARDKLIITLRYLATGEHFRILMYCYRVHESTISLFVPIVCKAIYEELKPNYLKVGTILFPVLVLSGLKFLETELQWNIPNTVGALDGKDICINAPGNEARHFIIIKANIV</sequence>
<accession>A0ABQ9JGB9</accession>
<proteinExistence type="predicted"/>
<reference evidence="1" key="1">
    <citation type="journal article" date="2023" name="Insect Mol. Biol.">
        <title>Genome sequencing provides insights into the evolution of gene families encoding plant cell wall-degrading enzymes in longhorned beetles.</title>
        <authorList>
            <person name="Shin N.R."/>
            <person name="Okamura Y."/>
            <person name="Kirsch R."/>
            <person name="Pauchet Y."/>
        </authorList>
    </citation>
    <scope>NUCLEOTIDE SEQUENCE</scope>
    <source>
        <strain evidence="1">MMC_N1</strain>
    </source>
</reference>
<protein>
    <submittedName>
        <fullName evidence="1">Uncharacterized protein</fullName>
    </submittedName>
</protein>
<comment type="caution">
    <text evidence="1">The sequence shown here is derived from an EMBL/GenBank/DDBJ whole genome shotgun (WGS) entry which is preliminary data.</text>
</comment>
<dbReference type="EMBL" id="JAPWTJ010000591">
    <property type="protein sequence ID" value="KAJ8977070.1"/>
    <property type="molecule type" value="Genomic_DNA"/>
</dbReference>